<dbReference type="GO" id="GO:0046872">
    <property type="term" value="F:metal ion binding"/>
    <property type="evidence" value="ECO:0007669"/>
    <property type="project" value="UniProtKB-KW"/>
</dbReference>
<dbReference type="AlphaFoldDB" id="A0A445FQ53"/>
<evidence type="ECO:0000313" key="2">
    <source>
        <dbReference type="Proteomes" id="UP000289340"/>
    </source>
</evidence>
<reference evidence="1 2" key="1">
    <citation type="submission" date="2018-09" db="EMBL/GenBank/DDBJ databases">
        <title>A high-quality reference genome of wild soybean provides a powerful tool to mine soybean genomes.</title>
        <authorList>
            <person name="Xie M."/>
            <person name="Chung C.Y.L."/>
            <person name="Li M.-W."/>
            <person name="Wong F.-L."/>
            <person name="Chan T.-F."/>
            <person name="Lam H.-M."/>
        </authorList>
    </citation>
    <scope>NUCLEOTIDE SEQUENCE [LARGE SCALE GENOMIC DNA]</scope>
    <source>
        <strain evidence="2">cv. W05</strain>
        <tissue evidence="1">Hypocotyl of etiolated seedlings</tissue>
    </source>
</reference>
<accession>A0A445FQ53</accession>
<name>A0A445FQ53_GLYSO</name>
<dbReference type="Proteomes" id="UP000289340">
    <property type="component" value="Chromosome 18"/>
</dbReference>
<dbReference type="GO" id="GO:0051740">
    <property type="term" value="F:ethylene binding"/>
    <property type="evidence" value="ECO:0007669"/>
    <property type="project" value="TreeGrafter"/>
</dbReference>
<protein>
    <submittedName>
        <fullName evidence="1">Ethylene receptor 2</fullName>
    </submittedName>
</protein>
<sequence length="330" mass="35328">MESEMIALATASEEASWLRSLLAEIPLWERLIPAVLIHCDSTMAIAKIENRYYNGTPTSTKYQAQNSVVNFKVATAKKKNSIPVSDPDVLEIRQTKGVKILRPDSALGAASSGGSAELGAVAAIYALITYSAFSSNGGGGNNSGDIELNSSSKTAIDICCFTSMIFGAYTTFFSRDEFEIQCIKLEPTRNKIPQPFHLLHASKILNSIPVSDSDVLEIRQTKGVKILRPDSALGAASSGGSAELGAVAAIYIVSADEIEAGRAKPSTANNAMMASQARKSFQNVMSHGMRRAMHCILGMLSLFQEDNLRSEQKIIGDIMLPVGHVPSSPV</sequence>
<proteinExistence type="predicted"/>
<dbReference type="PANTHER" id="PTHR24423:SF636">
    <property type="entry name" value="ETHYLENE RECEPTOR"/>
    <property type="match status" value="1"/>
</dbReference>
<dbReference type="Gene3D" id="1.10.287.130">
    <property type="match status" value="1"/>
</dbReference>
<organism evidence="1 2">
    <name type="scientific">Glycine soja</name>
    <name type="common">Wild soybean</name>
    <dbReference type="NCBI Taxonomy" id="3848"/>
    <lineage>
        <taxon>Eukaryota</taxon>
        <taxon>Viridiplantae</taxon>
        <taxon>Streptophyta</taxon>
        <taxon>Embryophyta</taxon>
        <taxon>Tracheophyta</taxon>
        <taxon>Spermatophyta</taxon>
        <taxon>Magnoliopsida</taxon>
        <taxon>eudicotyledons</taxon>
        <taxon>Gunneridae</taxon>
        <taxon>Pentapetalae</taxon>
        <taxon>rosids</taxon>
        <taxon>fabids</taxon>
        <taxon>Fabales</taxon>
        <taxon>Fabaceae</taxon>
        <taxon>Papilionoideae</taxon>
        <taxon>50 kb inversion clade</taxon>
        <taxon>NPAAA clade</taxon>
        <taxon>indigoferoid/millettioid clade</taxon>
        <taxon>Phaseoleae</taxon>
        <taxon>Glycine</taxon>
        <taxon>Glycine subgen. Soja</taxon>
    </lineage>
</organism>
<dbReference type="EMBL" id="QZWG01000018">
    <property type="protein sequence ID" value="RZB51006.1"/>
    <property type="molecule type" value="Genomic_DNA"/>
</dbReference>
<gene>
    <name evidence="1" type="ORF">D0Y65_047737</name>
</gene>
<keyword evidence="2" id="KW-1185">Reference proteome</keyword>
<dbReference type="GO" id="GO:0005783">
    <property type="term" value="C:endoplasmic reticulum"/>
    <property type="evidence" value="ECO:0007669"/>
    <property type="project" value="TreeGrafter"/>
</dbReference>
<dbReference type="GO" id="GO:0005524">
    <property type="term" value="F:ATP binding"/>
    <property type="evidence" value="ECO:0007669"/>
    <property type="project" value="UniProtKB-KW"/>
</dbReference>
<dbReference type="GO" id="GO:0038199">
    <property type="term" value="F:ethylene receptor activity"/>
    <property type="evidence" value="ECO:0007669"/>
    <property type="project" value="TreeGrafter"/>
</dbReference>
<dbReference type="PANTHER" id="PTHR24423">
    <property type="entry name" value="TWO-COMPONENT SENSOR HISTIDINE KINASE"/>
    <property type="match status" value="1"/>
</dbReference>
<keyword evidence="1" id="KW-0675">Receptor</keyword>
<comment type="caution">
    <text evidence="1">The sequence shown here is derived from an EMBL/GenBank/DDBJ whole genome shotgun (WGS) entry which is preliminary data.</text>
</comment>
<evidence type="ECO:0000313" key="1">
    <source>
        <dbReference type="EMBL" id="RZB51006.1"/>
    </source>
</evidence>
<dbReference type="GO" id="GO:0016301">
    <property type="term" value="F:kinase activity"/>
    <property type="evidence" value="ECO:0007669"/>
    <property type="project" value="UniProtKB-KW"/>
</dbReference>